<dbReference type="InterPro" id="IPR030395">
    <property type="entry name" value="GP_PDE_dom"/>
</dbReference>
<gene>
    <name evidence="2" type="ORF">H0185_06430</name>
</gene>
<dbReference type="RefSeq" id="WP_221872318.1">
    <property type="nucleotide sequence ID" value="NZ_JACWFH010000008.1"/>
</dbReference>
<keyword evidence="3" id="KW-1185">Reference proteome</keyword>
<dbReference type="PANTHER" id="PTHR46211:SF1">
    <property type="entry name" value="GLYCEROPHOSPHODIESTER PHOSPHODIESTERASE, CYTOPLASMIC"/>
    <property type="match status" value="1"/>
</dbReference>
<dbReference type="PANTHER" id="PTHR46211">
    <property type="entry name" value="GLYCEROPHOSPHORYL DIESTER PHOSPHODIESTERASE"/>
    <property type="match status" value="1"/>
</dbReference>
<reference evidence="2 3" key="1">
    <citation type="submission" date="2020-07" db="EMBL/GenBank/DDBJ databases">
        <title>Fungal Genomes of the International Space Station.</title>
        <authorList>
            <person name="Seuylemezian A."/>
            <person name="Singh N.K."/>
            <person name="Wood J."/>
            <person name="Venkateswaran K."/>
        </authorList>
    </citation>
    <scope>NUCLEOTIDE SEQUENCE [LARGE SCALE GENOMIC DNA]</scope>
    <source>
        <strain evidence="2 3">PL-B2</strain>
    </source>
</reference>
<dbReference type="CDD" id="cd08563">
    <property type="entry name" value="GDPD_TtGDE_like"/>
    <property type="match status" value="1"/>
</dbReference>
<evidence type="ECO:0000313" key="2">
    <source>
        <dbReference type="EMBL" id="MBY0096439.1"/>
    </source>
</evidence>
<organism evidence="2 3">
    <name type="scientific">Mesobacillus maritimus</name>
    <dbReference type="NCBI Taxonomy" id="1643336"/>
    <lineage>
        <taxon>Bacteria</taxon>
        <taxon>Bacillati</taxon>
        <taxon>Bacillota</taxon>
        <taxon>Bacilli</taxon>
        <taxon>Bacillales</taxon>
        <taxon>Bacillaceae</taxon>
        <taxon>Mesobacillus</taxon>
    </lineage>
</organism>
<evidence type="ECO:0000259" key="1">
    <source>
        <dbReference type="PROSITE" id="PS51704"/>
    </source>
</evidence>
<comment type="caution">
    <text evidence="2">The sequence shown here is derived from an EMBL/GenBank/DDBJ whole genome shotgun (WGS) entry which is preliminary data.</text>
</comment>
<dbReference type="SUPFAM" id="SSF51695">
    <property type="entry name" value="PLC-like phosphodiesterases"/>
    <property type="match status" value="1"/>
</dbReference>
<dbReference type="PROSITE" id="PS51704">
    <property type="entry name" value="GP_PDE"/>
    <property type="match status" value="1"/>
</dbReference>
<accession>A0ABS7K2E4</accession>
<name>A0ABS7K2E4_9BACI</name>
<feature type="domain" description="GP-PDE" evidence="1">
    <location>
        <begin position="2"/>
        <end position="238"/>
    </location>
</feature>
<dbReference type="Proteomes" id="UP000769780">
    <property type="component" value="Unassembled WGS sequence"/>
</dbReference>
<protein>
    <submittedName>
        <fullName evidence="2">Glycerophosphodiester phosphodiesterase</fullName>
    </submittedName>
</protein>
<dbReference type="InterPro" id="IPR017946">
    <property type="entry name" value="PLC-like_Pdiesterase_TIM-brl"/>
</dbReference>
<sequence>MTLILAHRGYSSLYPENTMLAFVEAEKVGADGLELDVQMTRDGELVVIHDEKVNRTTDGKGFVKDFTAQEIRKLDAGHQNKSLSKKEKIPLLKEVFEWLMGNSMVCNVEFKNGLFPYKGMEEKVIALVRHYQLESRIIFSSFNHYSVVHTTSLAPEIETAPLLAEGLYMPWIYAKSIRSSGFHPHYRAAPDQIIKQAIDSGIAVRPYTVNKETEMERLIKVGCSAMITDDPLKGVQIRLEIMKRS</sequence>
<dbReference type="Pfam" id="PF03009">
    <property type="entry name" value="GDPD"/>
    <property type="match status" value="1"/>
</dbReference>
<evidence type="ECO:0000313" key="3">
    <source>
        <dbReference type="Proteomes" id="UP000769780"/>
    </source>
</evidence>
<dbReference type="Gene3D" id="3.20.20.190">
    <property type="entry name" value="Phosphatidylinositol (PI) phosphodiesterase"/>
    <property type="match status" value="1"/>
</dbReference>
<dbReference type="EMBL" id="JACWFH010000008">
    <property type="protein sequence ID" value="MBY0096439.1"/>
    <property type="molecule type" value="Genomic_DNA"/>
</dbReference>
<proteinExistence type="predicted"/>